<feature type="compositionally biased region" description="Low complexity" evidence="1">
    <location>
        <begin position="131"/>
        <end position="143"/>
    </location>
</feature>
<comment type="caution">
    <text evidence="3">The sequence shown here is derived from an EMBL/GenBank/DDBJ whole genome shotgun (WGS) entry which is preliminary data.</text>
</comment>
<feature type="transmembrane region" description="Helical" evidence="2">
    <location>
        <begin position="222"/>
        <end position="242"/>
    </location>
</feature>
<evidence type="ECO:0000313" key="3">
    <source>
        <dbReference type="EMBL" id="CAG8502274.1"/>
    </source>
</evidence>
<feature type="region of interest" description="Disordered" evidence="1">
    <location>
        <begin position="178"/>
        <end position="197"/>
    </location>
</feature>
<feature type="region of interest" description="Disordered" evidence="1">
    <location>
        <begin position="70"/>
        <end position="159"/>
    </location>
</feature>
<sequence>MSNPNRASRHASGILPSKQFFAPRKPIPSYPSSARRKSTLSATFPGSPTSNSFLSLEPSTRTPITSLILEEGSSTNSQRNSIPLDSLSSPTQETTIHTTDGNPTPVVRQGPYHARRSRQSGILSAAGVLDPTSPSSMSEPTSSVRGRLSDPMGGINNKRLSSKHNSFLAVPYSSVNAKPNAQLTSHTGGTEGDSKGRRRVYQLWPGKNRFFLGGRIMTSRDFPAFVVALSALIIPSSLFLAFT</sequence>
<accession>A0A9N8ZP80</accession>
<name>A0A9N8ZP80_9GLOM</name>
<dbReference type="OrthoDB" id="9909019at2759"/>
<dbReference type="AlphaFoldDB" id="A0A9N8ZP80"/>
<keyword evidence="2" id="KW-1133">Transmembrane helix</keyword>
<feature type="compositionally biased region" description="Polar residues" evidence="1">
    <location>
        <begin position="72"/>
        <end position="102"/>
    </location>
</feature>
<gene>
    <name evidence="3" type="ORF">PBRASI_LOCUS2670</name>
</gene>
<keyword evidence="4" id="KW-1185">Reference proteome</keyword>
<evidence type="ECO:0000256" key="2">
    <source>
        <dbReference type="SAM" id="Phobius"/>
    </source>
</evidence>
<feature type="compositionally biased region" description="Polar residues" evidence="1">
    <location>
        <begin position="39"/>
        <end position="58"/>
    </location>
</feature>
<protein>
    <submittedName>
        <fullName evidence="3">7790_t:CDS:1</fullName>
    </submittedName>
</protein>
<dbReference type="EMBL" id="CAJVPI010000216">
    <property type="protein sequence ID" value="CAG8502274.1"/>
    <property type="molecule type" value="Genomic_DNA"/>
</dbReference>
<keyword evidence="2" id="KW-0472">Membrane</keyword>
<organism evidence="3 4">
    <name type="scientific">Paraglomus brasilianum</name>
    <dbReference type="NCBI Taxonomy" id="144538"/>
    <lineage>
        <taxon>Eukaryota</taxon>
        <taxon>Fungi</taxon>
        <taxon>Fungi incertae sedis</taxon>
        <taxon>Mucoromycota</taxon>
        <taxon>Glomeromycotina</taxon>
        <taxon>Glomeromycetes</taxon>
        <taxon>Paraglomerales</taxon>
        <taxon>Paraglomeraceae</taxon>
        <taxon>Paraglomus</taxon>
    </lineage>
</organism>
<evidence type="ECO:0000313" key="4">
    <source>
        <dbReference type="Proteomes" id="UP000789739"/>
    </source>
</evidence>
<proteinExistence type="predicted"/>
<reference evidence="3" key="1">
    <citation type="submission" date="2021-06" db="EMBL/GenBank/DDBJ databases">
        <authorList>
            <person name="Kallberg Y."/>
            <person name="Tangrot J."/>
            <person name="Rosling A."/>
        </authorList>
    </citation>
    <scope>NUCLEOTIDE SEQUENCE</scope>
    <source>
        <strain evidence="3">BR232B</strain>
    </source>
</reference>
<feature type="region of interest" description="Disordered" evidence="1">
    <location>
        <begin position="1"/>
        <end position="58"/>
    </location>
</feature>
<evidence type="ECO:0000256" key="1">
    <source>
        <dbReference type="SAM" id="MobiDB-lite"/>
    </source>
</evidence>
<keyword evidence="2" id="KW-0812">Transmembrane</keyword>
<dbReference type="Proteomes" id="UP000789739">
    <property type="component" value="Unassembled WGS sequence"/>
</dbReference>
<feature type="compositionally biased region" description="Polar residues" evidence="1">
    <location>
        <begin position="178"/>
        <end position="188"/>
    </location>
</feature>